<evidence type="ECO:0000313" key="1">
    <source>
        <dbReference type="EMBL" id="RYP11161.1"/>
    </source>
</evidence>
<proteinExistence type="predicted"/>
<gene>
    <name evidence="1" type="ORF">DL764_000232</name>
</gene>
<dbReference type="InterPro" id="IPR023213">
    <property type="entry name" value="CAT-like_dom_sf"/>
</dbReference>
<evidence type="ECO:0000313" key="2">
    <source>
        <dbReference type="Proteomes" id="UP000293360"/>
    </source>
</evidence>
<dbReference type="Proteomes" id="UP000293360">
    <property type="component" value="Unassembled WGS sequence"/>
</dbReference>
<keyword evidence="2" id="KW-1185">Reference proteome</keyword>
<protein>
    <recommendedName>
        <fullName evidence="3">Condensation domain-containing protein</fullName>
    </recommendedName>
</protein>
<dbReference type="PANTHER" id="PTHR42034">
    <property type="entry name" value="CHROMOSOME 7, WHOLE GENOME SHOTGUN SEQUENCE-RELATED"/>
    <property type="match status" value="1"/>
</dbReference>
<name>A0A4Q4TUK6_9PEZI</name>
<evidence type="ECO:0008006" key="3">
    <source>
        <dbReference type="Google" id="ProtNLM"/>
    </source>
</evidence>
<dbReference type="OrthoDB" id="10000533at2759"/>
<dbReference type="PANTHER" id="PTHR42034:SF1">
    <property type="entry name" value="CONDENSATION DOMAIN-CONTAINING PROTEIN"/>
    <property type="match status" value="1"/>
</dbReference>
<dbReference type="SUPFAM" id="SSF52777">
    <property type="entry name" value="CoA-dependent acyltransferases"/>
    <property type="match status" value="1"/>
</dbReference>
<dbReference type="Gene3D" id="3.30.559.30">
    <property type="entry name" value="Nonribosomal peptide synthetase, condensation domain"/>
    <property type="match status" value="1"/>
</dbReference>
<accession>A0A4Q4TUK6</accession>
<comment type="caution">
    <text evidence="1">The sequence shown here is derived from an EMBL/GenBank/DDBJ whole genome shotgun (WGS) entry which is preliminary data.</text>
</comment>
<dbReference type="Gene3D" id="3.30.559.10">
    <property type="entry name" value="Chloramphenicol acetyltransferase-like domain"/>
    <property type="match status" value="1"/>
</dbReference>
<sequence length="489" mass="54411">MSAPAGWEVSDRNEISRPFDLLEEWFHRIVGGGNLTRERDSFGSNYVAKLKFPSSVTDPTPYVRRAWLLTRYLHPQLGATYSSDSLEDMKYTIRPLDPEHWLKTTFFVEQGPSATYKSAEDAVGKYPTKPTITGHWIPATSELLMRASHLQIEGIGFSQLTHSLVTSLTSVMRLGLNVDINSYPSNVKVPTPSPGVGIGAKTMSYEESPAYIKKGVDKFINQLRQGLPGIALPMRAGAETSAPTDTRRLVFKLDETLSADVRKACLKHKISVAAAIHTALVRVTASYPQDSPSKDLLIVLTANMRKFLFGSDPRPELAVGLYSTAVSYCIPDGLNPEISFVDLARKVGAKYATDLSDVVKDDEGKPVSFLTMLGAWIDRYTQVVSGLSFGSPMFRSPAVSSLGLMEKFVQRKYSFGENESEQVEVEDLWWSVDVVDQGAYFHISTFRDKIRLQVCFNQSYYTEEFVSEVIQRIMDEVVQGLGIKSQAKL</sequence>
<reference evidence="1 2" key="1">
    <citation type="submission" date="2018-06" db="EMBL/GenBank/DDBJ databases">
        <title>Complete Genomes of Monosporascus.</title>
        <authorList>
            <person name="Robinson A.J."/>
            <person name="Natvig D.O."/>
        </authorList>
    </citation>
    <scope>NUCLEOTIDE SEQUENCE [LARGE SCALE GENOMIC DNA]</scope>
    <source>
        <strain evidence="1 2">CBS 110550</strain>
    </source>
</reference>
<organism evidence="1 2">
    <name type="scientific">Monosporascus ibericus</name>
    <dbReference type="NCBI Taxonomy" id="155417"/>
    <lineage>
        <taxon>Eukaryota</taxon>
        <taxon>Fungi</taxon>
        <taxon>Dikarya</taxon>
        <taxon>Ascomycota</taxon>
        <taxon>Pezizomycotina</taxon>
        <taxon>Sordariomycetes</taxon>
        <taxon>Xylariomycetidae</taxon>
        <taxon>Xylariales</taxon>
        <taxon>Xylariales incertae sedis</taxon>
        <taxon>Monosporascus</taxon>
    </lineage>
</organism>
<dbReference type="EMBL" id="QJNU01000006">
    <property type="protein sequence ID" value="RYP11161.1"/>
    <property type="molecule type" value="Genomic_DNA"/>
</dbReference>
<dbReference type="AlphaFoldDB" id="A0A4Q4TUK6"/>